<evidence type="ECO:0000313" key="7">
    <source>
        <dbReference type="EMBL" id="KAH8083803.1"/>
    </source>
</evidence>
<sequence length="375" mass="39900">MVSLKAYYFLRRDSDPCGSDNCPPGSVDGDDDDDDDDDPCGSDTCPTRTSGQAHTRTHSSSHSGTSVSLPSQTSSTPTSTSRSSTSAASPTKTNDLNPQTSASTTPNGGTGSSFNKSAIGGIVIGLFFILALLLAFLMWRRRRRQRQATEGQNMVGGSTADMHLIPGNPPATLPAHNTQGDVNLATATASSSQGYLRPVVYGNMAPSYDHNRASSETILPNPYDGIAQSSLPYHNHEEPRTLALSQAVDERSPAGEGTQGIAAMNALPPLSRAPSAWRASSGSTSLYSDVPDTRASSMISASSDTRPTEEQGLLQEMTAYQKRLESHHRKESGDSVVISPESTSRNTPTEPPPRYTPSVIISLYGHMERSTDHGR</sequence>
<keyword evidence="8" id="KW-1185">Reference proteome</keyword>
<gene>
    <name evidence="7" type="ORF">BXZ70DRAFT_576251</name>
</gene>
<evidence type="ECO:0000256" key="1">
    <source>
        <dbReference type="ARBA" id="ARBA00004167"/>
    </source>
</evidence>
<dbReference type="AlphaFoldDB" id="A0A8K0UGB4"/>
<evidence type="ECO:0000256" key="3">
    <source>
        <dbReference type="ARBA" id="ARBA00022989"/>
    </source>
</evidence>
<name>A0A8K0UGB4_9AGAR</name>
<dbReference type="Proteomes" id="UP000813824">
    <property type="component" value="Unassembled WGS sequence"/>
</dbReference>
<dbReference type="PANTHER" id="PTHR15549:SF30">
    <property type="entry name" value="MID2 DOMAIN-CONTAINING PROTEIN"/>
    <property type="match status" value="1"/>
</dbReference>
<keyword evidence="2 6" id="KW-0812">Transmembrane</keyword>
<dbReference type="InterPro" id="IPR051694">
    <property type="entry name" value="Immunoregulatory_rcpt-like"/>
</dbReference>
<proteinExistence type="predicted"/>
<protein>
    <submittedName>
        <fullName evidence="7">Uncharacterized protein</fullName>
    </submittedName>
</protein>
<feature type="compositionally biased region" description="Polar residues" evidence="5">
    <location>
        <begin position="44"/>
        <end position="53"/>
    </location>
</feature>
<evidence type="ECO:0000256" key="5">
    <source>
        <dbReference type="SAM" id="MobiDB-lite"/>
    </source>
</evidence>
<organism evidence="7 8">
    <name type="scientific">Cristinia sonorae</name>
    <dbReference type="NCBI Taxonomy" id="1940300"/>
    <lineage>
        <taxon>Eukaryota</taxon>
        <taxon>Fungi</taxon>
        <taxon>Dikarya</taxon>
        <taxon>Basidiomycota</taxon>
        <taxon>Agaricomycotina</taxon>
        <taxon>Agaricomycetes</taxon>
        <taxon>Agaricomycetidae</taxon>
        <taxon>Agaricales</taxon>
        <taxon>Pleurotineae</taxon>
        <taxon>Stephanosporaceae</taxon>
        <taxon>Cristinia</taxon>
    </lineage>
</organism>
<keyword evidence="4 6" id="KW-0472">Membrane</keyword>
<feature type="compositionally biased region" description="Polar residues" evidence="5">
    <location>
        <begin position="278"/>
        <end position="287"/>
    </location>
</feature>
<feature type="region of interest" description="Disordered" evidence="5">
    <location>
        <begin position="272"/>
        <end position="291"/>
    </location>
</feature>
<accession>A0A8K0UGB4</accession>
<dbReference type="GO" id="GO:0016020">
    <property type="term" value="C:membrane"/>
    <property type="evidence" value="ECO:0007669"/>
    <property type="project" value="UniProtKB-SubCell"/>
</dbReference>
<comment type="caution">
    <text evidence="7">The sequence shown here is derived from an EMBL/GenBank/DDBJ whole genome shotgun (WGS) entry which is preliminary data.</text>
</comment>
<feature type="transmembrane region" description="Helical" evidence="6">
    <location>
        <begin position="118"/>
        <end position="139"/>
    </location>
</feature>
<feature type="compositionally biased region" description="Polar residues" evidence="5">
    <location>
        <begin position="94"/>
        <end position="113"/>
    </location>
</feature>
<dbReference type="PANTHER" id="PTHR15549">
    <property type="entry name" value="PAIRED IMMUNOGLOBULIN-LIKE TYPE 2 RECEPTOR"/>
    <property type="match status" value="1"/>
</dbReference>
<keyword evidence="3 6" id="KW-1133">Transmembrane helix</keyword>
<evidence type="ECO:0000313" key="8">
    <source>
        <dbReference type="Proteomes" id="UP000813824"/>
    </source>
</evidence>
<evidence type="ECO:0000256" key="2">
    <source>
        <dbReference type="ARBA" id="ARBA00022692"/>
    </source>
</evidence>
<feature type="compositionally biased region" description="Low complexity" evidence="5">
    <location>
        <begin position="58"/>
        <end position="93"/>
    </location>
</feature>
<reference evidence="7" key="1">
    <citation type="journal article" date="2021" name="New Phytol.">
        <title>Evolutionary innovations through gain and loss of genes in the ectomycorrhizal Boletales.</title>
        <authorList>
            <person name="Wu G."/>
            <person name="Miyauchi S."/>
            <person name="Morin E."/>
            <person name="Kuo A."/>
            <person name="Drula E."/>
            <person name="Varga T."/>
            <person name="Kohler A."/>
            <person name="Feng B."/>
            <person name="Cao Y."/>
            <person name="Lipzen A."/>
            <person name="Daum C."/>
            <person name="Hundley H."/>
            <person name="Pangilinan J."/>
            <person name="Johnson J."/>
            <person name="Barry K."/>
            <person name="LaButti K."/>
            <person name="Ng V."/>
            <person name="Ahrendt S."/>
            <person name="Min B."/>
            <person name="Choi I.G."/>
            <person name="Park H."/>
            <person name="Plett J.M."/>
            <person name="Magnuson J."/>
            <person name="Spatafora J.W."/>
            <person name="Nagy L.G."/>
            <person name="Henrissat B."/>
            <person name="Grigoriev I.V."/>
            <person name="Yang Z.L."/>
            <person name="Xu J."/>
            <person name="Martin F.M."/>
        </authorList>
    </citation>
    <scope>NUCLEOTIDE SEQUENCE</scope>
    <source>
        <strain evidence="7">KKN 215</strain>
    </source>
</reference>
<feature type="region of interest" description="Disordered" evidence="5">
    <location>
        <begin position="12"/>
        <end position="113"/>
    </location>
</feature>
<comment type="subcellular location">
    <subcellularLocation>
        <location evidence="1">Membrane</location>
        <topology evidence="1">Single-pass membrane protein</topology>
    </subcellularLocation>
</comment>
<evidence type="ECO:0000256" key="4">
    <source>
        <dbReference type="ARBA" id="ARBA00023136"/>
    </source>
</evidence>
<dbReference type="GO" id="GO:0071944">
    <property type="term" value="C:cell periphery"/>
    <property type="evidence" value="ECO:0007669"/>
    <property type="project" value="UniProtKB-ARBA"/>
</dbReference>
<evidence type="ECO:0000256" key="6">
    <source>
        <dbReference type="SAM" id="Phobius"/>
    </source>
</evidence>
<feature type="region of interest" description="Disordered" evidence="5">
    <location>
        <begin position="323"/>
        <end position="357"/>
    </location>
</feature>
<feature type="compositionally biased region" description="Acidic residues" evidence="5">
    <location>
        <begin position="28"/>
        <end position="40"/>
    </location>
</feature>
<dbReference type="EMBL" id="JAEVFJ010000047">
    <property type="protein sequence ID" value="KAH8083803.1"/>
    <property type="molecule type" value="Genomic_DNA"/>
</dbReference>